<sequence>MTDKEVMNYLSSFTPETLLIEKNKGFAIRDIDLKLIEELRIKGLTEEIIKIILYYVLKRAYGLRFDVVRNMAEKCVLRNIKTRQEAFYLTVEEDFLWRNRKVKLSRCGC</sequence>
<name>A0A2P8H200_9BACL</name>
<dbReference type="Proteomes" id="UP000242682">
    <property type="component" value="Unassembled WGS sequence"/>
</dbReference>
<evidence type="ECO:0000313" key="2">
    <source>
        <dbReference type="Proteomes" id="UP000242682"/>
    </source>
</evidence>
<accession>A0A2P8H200</accession>
<reference evidence="1 2" key="1">
    <citation type="submission" date="2018-03" db="EMBL/GenBank/DDBJ databases">
        <title>Genomic Encyclopedia of Type Strains, Phase III (KMG-III): the genomes of soil and plant-associated and newly described type strains.</title>
        <authorList>
            <person name="Whitman W."/>
        </authorList>
    </citation>
    <scope>NUCLEOTIDE SEQUENCE [LARGE SCALE GENOMIC DNA]</scope>
    <source>
        <strain evidence="1 2">CGMCC 1.12259</strain>
    </source>
</reference>
<dbReference type="AlphaFoldDB" id="A0A2P8H200"/>
<gene>
    <name evidence="1" type="ORF">B0H99_10523</name>
</gene>
<comment type="caution">
    <text evidence="1">The sequence shown here is derived from an EMBL/GenBank/DDBJ whole genome shotgun (WGS) entry which is preliminary data.</text>
</comment>
<organism evidence="1 2">
    <name type="scientific">Planomicrobium soli</name>
    <dbReference type="NCBI Taxonomy" id="1176648"/>
    <lineage>
        <taxon>Bacteria</taxon>
        <taxon>Bacillati</taxon>
        <taxon>Bacillota</taxon>
        <taxon>Bacilli</taxon>
        <taxon>Bacillales</taxon>
        <taxon>Caryophanaceae</taxon>
        <taxon>Planomicrobium</taxon>
    </lineage>
</organism>
<dbReference type="RefSeq" id="WP_106533039.1">
    <property type="nucleotide sequence ID" value="NZ_PYAT01000005.1"/>
</dbReference>
<keyword evidence="2" id="KW-1185">Reference proteome</keyword>
<proteinExistence type="predicted"/>
<dbReference type="OrthoDB" id="2453097at2"/>
<protein>
    <submittedName>
        <fullName evidence="1">Uncharacterized protein</fullName>
    </submittedName>
</protein>
<dbReference type="EMBL" id="PYAT01000005">
    <property type="protein sequence ID" value="PSL40247.1"/>
    <property type="molecule type" value="Genomic_DNA"/>
</dbReference>
<evidence type="ECO:0000313" key="1">
    <source>
        <dbReference type="EMBL" id="PSL40247.1"/>
    </source>
</evidence>